<reference evidence="7 8" key="2">
    <citation type="journal article" date="2021" name="Curr. Genet.">
        <title>Genetic response to nitrogen starvation in the aggressive Eucalyptus foliar pathogen Teratosphaeria destructans.</title>
        <authorList>
            <person name="Havenga M."/>
            <person name="Wingfield B.D."/>
            <person name="Wingfield M.J."/>
            <person name="Dreyer L.L."/>
            <person name="Roets F."/>
            <person name="Aylward J."/>
        </authorList>
    </citation>
    <scope>NUCLEOTIDE SEQUENCE [LARGE SCALE GENOMIC DNA]</scope>
    <source>
        <strain evidence="7">CMW44962</strain>
    </source>
</reference>
<dbReference type="PROSITE" id="PS50865">
    <property type="entry name" value="ZF_MYND_2"/>
    <property type="match status" value="1"/>
</dbReference>
<dbReference type="OrthoDB" id="432970at2759"/>
<dbReference type="PANTHER" id="PTHR10237:SF14">
    <property type="entry name" value="MYND-TYPE DOMAIN-CONTAINING PROTEIN"/>
    <property type="match status" value="1"/>
</dbReference>
<evidence type="ECO:0000256" key="5">
    <source>
        <dbReference type="SAM" id="MobiDB-lite"/>
    </source>
</evidence>
<feature type="domain" description="MYND-type" evidence="6">
    <location>
        <begin position="183"/>
        <end position="225"/>
    </location>
</feature>
<name>A0A9W7W5H8_9PEZI</name>
<evidence type="ECO:0000256" key="1">
    <source>
        <dbReference type="ARBA" id="ARBA00022723"/>
    </source>
</evidence>
<feature type="region of interest" description="Disordered" evidence="5">
    <location>
        <begin position="154"/>
        <end position="192"/>
    </location>
</feature>
<dbReference type="AlphaFoldDB" id="A0A9W7W5H8"/>
<dbReference type="Gene3D" id="6.10.140.2220">
    <property type="match status" value="1"/>
</dbReference>
<dbReference type="InterPro" id="IPR024119">
    <property type="entry name" value="TF_DEAF-1"/>
</dbReference>
<evidence type="ECO:0000259" key="6">
    <source>
        <dbReference type="PROSITE" id="PS50865"/>
    </source>
</evidence>
<comment type="caution">
    <text evidence="7">The sequence shown here is derived from an EMBL/GenBank/DDBJ whole genome shotgun (WGS) entry which is preliminary data.</text>
</comment>
<evidence type="ECO:0000256" key="3">
    <source>
        <dbReference type="ARBA" id="ARBA00022833"/>
    </source>
</evidence>
<keyword evidence="2 4" id="KW-0863">Zinc-finger</keyword>
<protein>
    <submittedName>
        <fullName evidence="7">CBR-SET-14 protein</fullName>
    </submittedName>
</protein>
<proteinExistence type="predicted"/>
<dbReference type="Pfam" id="PF01753">
    <property type="entry name" value="zf-MYND"/>
    <property type="match status" value="1"/>
</dbReference>
<dbReference type="Proteomes" id="UP001138500">
    <property type="component" value="Unassembled WGS sequence"/>
</dbReference>
<keyword evidence="1" id="KW-0479">Metal-binding</keyword>
<dbReference type="SUPFAM" id="SSF144232">
    <property type="entry name" value="HIT/MYND zinc finger-like"/>
    <property type="match status" value="1"/>
</dbReference>
<feature type="compositionally biased region" description="Low complexity" evidence="5">
    <location>
        <begin position="168"/>
        <end position="180"/>
    </location>
</feature>
<reference evidence="7 8" key="1">
    <citation type="journal article" date="2018" name="IMA Fungus">
        <title>IMA Genome-F 10: Nine draft genome sequences of Claviceps purpurea s.lat., including C. arundinis, C. humidiphila, and C. cf. spartinae, pseudomolecules for the pitch canker pathogen Fusarium circinatum, draft genome of Davidsoniella eucalypti, Grosmannia galeiformis, Quambalaria eucalypti, and Teratosphaeria destructans.</title>
        <authorList>
            <person name="Wingfield B.D."/>
            <person name="Liu M."/>
            <person name="Nguyen H.D."/>
            <person name="Lane F.A."/>
            <person name="Morgan S.W."/>
            <person name="De Vos L."/>
            <person name="Wilken P.M."/>
            <person name="Duong T.A."/>
            <person name="Aylward J."/>
            <person name="Coetzee M.P."/>
            <person name="Dadej K."/>
            <person name="De Beer Z.W."/>
            <person name="Findlay W."/>
            <person name="Havenga M."/>
            <person name="Kolarik M."/>
            <person name="Menzies J.G."/>
            <person name="Naidoo K."/>
            <person name="Pochopski O."/>
            <person name="Shoukouhi P."/>
            <person name="Santana Q.C."/>
            <person name="Seifert K.A."/>
            <person name="Soal N."/>
            <person name="Steenkamp E.T."/>
            <person name="Tatham C.T."/>
            <person name="van der Nest M.A."/>
            <person name="Wingfield M.J."/>
        </authorList>
    </citation>
    <scope>NUCLEOTIDE SEQUENCE [LARGE SCALE GENOMIC DNA]</scope>
    <source>
        <strain evidence="7">CMW44962</strain>
    </source>
</reference>
<evidence type="ECO:0000313" key="7">
    <source>
        <dbReference type="EMBL" id="KAH9842151.1"/>
    </source>
</evidence>
<feature type="region of interest" description="Disordered" evidence="5">
    <location>
        <begin position="224"/>
        <end position="256"/>
    </location>
</feature>
<dbReference type="InterPro" id="IPR002893">
    <property type="entry name" value="Znf_MYND"/>
</dbReference>
<keyword evidence="8" id="KW-1185">Reference proteome</keyword>
<gene>
    <name evidence="7" type="ORF">Tdes44962_MAKER07660</name>
</gene>
<dbReference type="GO" id="GO:0000981">
    <property type="term" value="F:DNA-binding transcription factor activity, RNA polymerase II-specific"/>
    <property type="evidence" value="ECO:0007669"/>
    <property type="project" value="TreeGrafter"/>
</dbReference>
<evidence type="ECO:0000313" key="8">
    <source>
        <dbReference type="Proteomes" id="UP001138500"/>
    </source>
</evidence>
<evidence type="ECO:0000256" key="2">
    <source>
        <dbReference type="ARBA" id="ARBA00022771"/>
    </source>
</evidence>
<accession>A0A9W7W5H8</accession>
<evidence type="ECO:0000256" key="4">
    <source>
        <dbReference type="PROSITE-ProRule" id="PRU00134"/>
    </source>
</evidence>
<organism evidence="7 8">
    <name type="scientific">Teratosphaeria destructans</name>
    <dbReference type="NCBI Taxonomy" id="418781"/>
    <lineage>
        <taxon>Eukaryota</taxon>
        <taxon>Fungi</taxon>
        <taxon>Dikarya</taxon>
        <taxon>Ascomycota</taxon>
        <taxon>Pezizomycotina</taxon>
        <taxon>Dothideomycetes</taxon>
        <taxon>Dothideomycetidae</taxon>
        <taxon>Mycosphaerellales</taxon>
        <taxon>Teratosphaeriaceae</taxon>
        <taxon>Teratosphaeria</taxon>
    </lineage>
</organism>
<dbReference type="GO" id="GO:0005634">
    <property type="term" value="C:nucleus"/>
    <property type="evidence" value="ECO:0007669"/>
    <property type="project" value="TreeGrafter"/>
</dbReference>
<dbReference type="PROSITE" id="PS01360">
    <property type="entry name" value="ZF_MYND_1"/>
    <property type="match status" value="1"/>
</dbReference>
<dbReference type="GO" id="GO:0008270">
    <property type="term" value="F:zinc ion binding"/>
    <property type="evidence" value="ECO:0007669"/>
    <property type="project" value="UniProtKB-KW"/>
</dbReference>
<sequence>MEGLVPSFNALPRSRTTPTGLPNHWVFRIGHVPLHPPGDMIILVHPQSRYLITAGPAQLLSLQTTTEKAEAIAPLLLKAFLNGGMNPMTSQREHPARSPWSWSTEDAGLATALAQKLRESGVEPELCSVGVCSTEDKAILAESWSGRLGQLQGMVGNGTRRHQEDRAAAPAQPGVAPGDPSRCHHCNKTDGRPAQPLKTCRGCSTAWYCGRECQKKHWKRHRPSCHAHQAAPSGSAPPPGAGSNARAGGRDDDAFSYYNSRAHTTEEAQALARSVNLTLPRGSGTEGILKPVSTVSPYPSYSDAHHIHQVRRLVTTGKDTPENFRLLFGPDWERELEPVHEEARMEVLLDPPRGSPAYAMNAGLGVDDGAPAWSPRPASEVEQQKIADVREMQAVVREKVGVGSVAGASAHA</sequence>
<dbReference type="PANTHER" id="PTHR10237">
    <property type="entry name" value="DEFORMED EPIDERMAL AUTOREGULATORY FACTOR 1 HOMOLOG SUPPRESSIN"/>
    <property type="match status" value="1"/>
</dbReference>
<dbReference type="EMBL" id="RIBY02000447">
    <property type="protein sequence ID" value="KAH9842151.1"/>
    <property type="molecule type" value="Genomic_DNA"/>
</dbReference>
<keyword evidence="3" id="KW-0862">Zinc</keyword>